<comment type="caution">
    <text evidence="9">The sequence shown here is derived from an EMBL/GenBank/DDBJ whole genome shotgun (WGS) entry which is preliminary data.</text>
</comment>
<comment type="domain">
    <text evidence="7">Subfamily III proteins have a conserved RTxK motif about 40-50 residues from the C-terminus; the threonine may be replaced by serine or cysteine.</text>
</comment>
<evidence type="ECO:0000256" key="4">
    <source>
        <dbReference type="ARBA" id="ARBA00022801"/>
    </source>
</evidence>
<evidence type="ECO:0000259" key="8">
    <source>
        <dbReference type="Pfam" id="PF01937"/>
    </source>
</evidence>
<comment type="catalytic activity">
    <reaction evidence="1 7">
        <text>beta-D-fructose 1-phosphate + H2O = D-fructose + phosphate</text>
        <dbReference type="Rhea" id="RHEA:35603"/>
        <dbReference type="ChEBI" id="CHEBI:15377"/>
        <dbReference type="ChEBI" id="CHEBI:37721"/>
        <dbReference type="ChEBI" id="CHEBI:43474"/>
        <dbReference type="ChEBI" id="CHEBI:138881"/>
    </reaction>
</comment>
<dbReference type="InterPro" id="IPR002791">
    <property type="entry name" value="ARMT1-like_metal-bd"/>
</dbReference>
<name>A0A9P4TSI2_9PEZI</name>
<dbReference type="Proteomes" id="UP000800235">
    <property type="component" value="Unassembled WGS sequence"/>
</dbReference>
<keyword evidence="3 7" id="KW-0479">Metal-binding</keyword>
<evidence type="ECO:0000313" key="9">
    <source>
        <dbReference type="EMBL" id="KAF2417245.1"/>
    </source>
</evidence>
<dbReference type="GO" id="GO:0016791">
    <property type="term" value="F:phosphatase activity"/>
    <property type="evidence" value="ECO:0007669"/>
    <property type="project" value="TreeGrafter"/>
</dbReference>
<gene>
    <name evidence="9" type="ORF">EJ08DRAFT_666516</name>
</gene>
<dbReference type="Pfam" id="PF01937">
    <property type="entry name" value="ARMT1-like_dom"/>
    <property type="match status" value="1"/>
</dbReference>
<comment type="cofactor">
    <cofactor evidence="7">
        <name>Mn(2+)</name>
        <dbReference type="ChEBI" id="CHEBI:29035"/>
    </cofactor>
    <cofactor evidence="7">
        <name>Ni(2+)</name>
        <dbReference type="ChEBI" id="CHEBI:49786"/>
    </cofactor>
</comment>
<comment type="catalytic activity">
    <reaction evidence="6 7">
        <text>beta-D-fructose 6-phosphate = dihydroxyacetone + D-glyceraldehyde 3-phosphate</text>
        <dbReference type="Rhea" id="RHEA:28002"/>
        <dbReference type="ChEBI" id="CHEBI:16016"/>
        <dbReference type="ChEBI" id="CHEBI:57634"/>
        <dbReference type="ChEBI" id="CHEBI:59776"/>
    </reaction>
</comment>
<proteinExistence type="inferred from homology"/>
<evidence type="ECO:0000313" key="10">
    <source>
        <dbReference type="Proteomes" id="UP000800235"/>
    </source>
</evidence>
<feature type="domain" description="Damage-control phosphatase ARMT1-like metal-binding" evidence="8">
    <location>
        <begin position="23"/>
        <end position="448"/>
    </location>
</feature>
<comment type="function">
    <text evidence="7">Metal-dependent phosphatase that shows phosphatase activity against several substrates, including fructose-1-phosphate and fructose-6-phosphate. Its preference for fructose-1-phosphate, a strong glycating agent that causes DNA damage rather than a canonical yeast metabolite, suggests a damage-control function in hexose phosphate metabolism.</text>
</comment>
<dbReference type="Gene3D" id="1.20.930.60">
    <property type="match status" value="1"/>
</dbReference>
<evidence type="ECO:0000256" key="3">
    <source>
        <dbReference type="ARBA" id="ARBA00022723"/>
    </source>
</evidence>
<dbReference type="EC" id="3.1.3.-" evidence="7"/>
<dbReference type="GO" id="GO:0006974">
    <property type="term" value="P:DNA damage response"/>
    <property type="evidence" value="ECO:0007669"/>
    <property type="project" value="TreeGrafter"/>
</dbReference>
<protein>
    <recommendedName>
        <fullName evidence="7">Sugar phosphate phosphatase</fullName>
        <ecNumber evidence="7">3.1.3.-</ecNumber>
    </recommendedName>
</protein>
<evidence type="ECO:0000256" key="2">
    <source>
        <dbReference type="ARBA" id="ARBA00009519"/>
    </source>
</evidence>
<dbReference type="GO" id="GO:0046872">
    <property type="term" value="F:metal ion binding"/>
    <property type="evidence" value="ECO:0007669"/>
    <property type="project" value="UniProtKB-UniRule"/>
</dbReference>
<dbReference type="SUPFAM" id="SSF111321">
    <property type="entry name" value="AF1104-like"/>
    <property type="match status" value="1"/>
</dbReference>
<evidence type="ECO:0000256" key="1">
    <source>
        <dbReference type="ARBA" id="ARBA00001326"/>
    </source>
</evidence>
<keyword evidence="5 7" id="KW-0464">Manganese</keyword>
<evidence type="ECO:0000256" key="7">
    <source>
        <dbReference type="RuleBase" id="RU367030"/>
    </source>
</evidence>
<sequence length="493" mass="55864">MEFDTKTPQWSTLDKNSFAYPSARDRWPVILTQGIDDVHRAAAEATDADMQAEGKTIVAELARLKYELQHDRQLTPLPDDGLPDIAGYNKELSQLGELKWFNAPWLFSECYMYRRIQTLFRLSTYWKNHDIFSKQKMATFRSSRFAVLELAAQYRNLVTELENNSTLKSSKTEEELYKAEESVFIDMCEICLWGNATDLSLLTNLSHDDLQKLQGSEARKNSEKNILVNDLKDAFATLSQAKKDGKKERRVDFILDNAGFELFVDLILAGYLLSSGLATSVILHPKVIPWFVSDVVPKDFADLLNALASPKAFYETPSQEDREANKTPIPLSEKELGDLQFLFERWGMFHAEGELAIRPNVFWTEGGSFWRLPTSAPDVYEDLKESELVIFKGDLNYRKLTADAMWDPTTPFAEALGPLGPKSGLRILSLRTCKGDVVVGLPKGKDEELRAMEAGEGPYERWQKSGVAGEGLEARRWAWSGKWAVIQFCDGKV</sequence>
<dbReference type="Gene3D" id="3.40.50.10880">
    <property type="entry name" value="Uncharacterised protein PF01937, DUF89, domain 3"/>
    <property type="match status" value="1"/>
</dbReference>
<dbReference type="GO" id="GO:0005634">
    <property type="term" value="C:nucleus"/>
    <property type="evidence" value="ECO:0007669"/>
    <property type="project" value="TreeGrafter"/>
</dbReference>
<dbReference type="FunFam" id="1.20.930.60:FF:000002">
    <property type="entry name" value="Protein-glutamate O-methyltransferase C1393.13"/>
    <property type="match status" value="1"/>
</dbReference>
<dbReference type="PANTHER" id="PTHR12260:SF6">
    <property type="entry name" value="DAMAGE-CONTROL PHOSPHATASE ARMT1"/>
    <property type="match status" value="1"/>
</dbReference>
<evidence type="ECO:0000256" key="6">
    <source>
        <dbReference type="ARBA" id="ARBA00048809"/>
    </source>
</evidence>
<reference evidence="9" key="1">
    <citation type="journal article" date="2020" name="Stud. Mycol.">
        <title>101 Dothideomycetes genomes: a test case for predicting lifestyles and emergence of pathogens.</title>
        <authorList>
            <person name="Haridas S."/>
            <person name="Albert R."/>
            <person name="Binder M."/>
            <person name="Bloem J."/>
            <person name="Labutti K."/>
            <person name="Salamov A."/>
            <person name="Andreopoulos B."/>
            <person name="Baker S."/>
            <person name="Barry K."/>
            <person name="Bills G."/>
            <person name="Bluhm B."/>
            <person name="Cannon C."/>
            <person name="Castanera R."/>
            <person name="Culley D."/>
            <person name="Daum C."/>
            <person name="Ezra D."/>
            <person name="Gonzalez J."/>
            <person name="Henrissat B."/>
            <person name="Kuo A."/>
            <person name="Liang C."/>
            <person name="Lipzen A."/>
            <person name="Lutzoni F."/>
            <person name="Magnuson J."/>
            <person name="Mondo S."/>
            <person name="Nolan M."/>
            <person name="Ohm R."/>
            <person name="Pangilinan J."/>
            <person name="Park H.-J."/>
            <person name="Ramirez L."/>
            <person name="Alfaro M."/>
            <person name="Sun H."/>
            <person name="Tritt A."/>
            <person name="Yoshinaga Y."/>
            <person name="Zwiers L.-H."/>
            <person name="Turgeon B."/>
            <person name="Goodwin S."/>
            <person name="Spatafora J."/>
            <person name="Crous P."/>
            <person name="Grigoriev I."/>
        </authorList>
    </citation>
    <scope>NUCLEOTIDE SEQUENCE</scope>
    <source>
        <strain evidence="9">CBS 130266</strain>
    </source>
</reference>
<dbReference type="AlphaFoldDB" id="A0A9P4TSI2"/>
<evidence type="ECO:0000256" key="5">
    <source>
        <dbReference type="ARBA" id="ARBA00023211"/>
    </source>
</evidence>
<comment type="similarity">
    <text evidence="2 7">Belongs to the damage-control phosphatase family. Sugar phosphate phosphatase III subfamily.</text>
</comment>
<keyword evidence="10" id="KW-1185">Reference proteome</keyword>
<dbReference type="PANTHER" id="PTHR12260">
    <property type="entry name" value="DAMAGE-CONTROL PHOSPHATASE ARMT1"/>
    <property type="match status" value="1"/>
</dbReference>
<organism evidence="9 10">
    <name type="scientific">Tothia fuscella</name>
    <dbReference type="NCBI Taxonomy" id="1048955"/>
    <lineage>
        <taxon>Eukaryota</taxon>
        <taxon>Fungi</taxon>
        <taxon>Dikarya</taxon>
        <taxon>Ascomycota</taxon>
        <taxon>Pezizomycotina</taxon>
        <taxon>Dothideomycetes</taxon>
        <taxon>Pleosporomycetidae</taxon>
        <taxon>Venturiales</taxon>
        <taxon>Cylindrosympodiaceae</taxon>
        <taxon>Tothia</taxon>
    </lineage>
</organism>
<accession>A0A9P4TSI2</accession>
<dbReference type="EMBL" id="MU007142">
    <property type="protein sequence ID" value="KAF2417245.1"/>
    <property type="molecule type" value="Genomic_DNA"/>
</dbReference>
<dbReference type="OrthoDB" id="541375at2759"/>
<dbReference type="InterPro" id="IPR039763">
    <property type="entry name" value="ARMT1"/>
</dbReference>
<keyword evidence="4 7" id="KW-0378">Hydrolase</keyword>
<dbReference type="InterPro" id="IPR036075">
    <property type="entry name" value="ARMT-1-like_metal-bd_sf"/>
</dbReference>